<proteinExistence type="predicted"/>
<dbReference type="Pfam" id="PF21953">
    <property type="entry name" value="NadN_nucleosid_C"/>
    <property type="match status" value="2"/>
</dbReference>
<dbReference type="Proteomes" id="UP000054018">
    <property type="component" value="Unassembled WGS sequence"/>
</dbReference>
<dbReference type="Pfam" id="PF00149">
    <property type="entry name" value="Metallophos"/>
    <property type="match status" value="1"/>
</dbReference>
<sequence>MVGDQAWSTSYAEACTWKSTYAIFHSSGDLGDFASFVTHMKQIAIEKNVDLPLVDSGDIHDGTGLSDGYPPGGVDAHESNKFLERLPYDLMAIGNHELYVYADTYDMYVPTILLVVASSSPTDVRYFSRPIVSWSNRYTNFVPQLHGRYLSSNVNITVFSSDGEAVSVPVGNRSVKFTTAKGRRVTSVGVLYDFTGNSVNTTVQFVADMVKESWFVEAIEEEPDVFVLVGHMPVSYDNWPVVFDAIRAVHPLTPILIFGGHTHIRDCQQYDGRSMALESGRYMETIGWMSANLSAAQGNSNNISFTRRYLDQNRVTYQYHTLTSNATFDTSYGHSITVGLEDLAEQFNLSYLYGYAPQDYTLSRNPYPSNGSVLSLFVDDAAPTALAINNSRAGIPNILITNSGELRFDVLKGEFTKNDQLTALPFTDSFLYIPNITLSIATQVLPALNGAGTSNKKKRAALEREMWRRGYVDGRYNTWLAEMARRAGPGSTAEMAGSLTLGYVTTDSCPGAGDDTLHTAVPYYSSPDYIGSAIPNVTDDTPVDLVFINFIVSDVIEVLNTLQSAKNYTDSDASLYSPVLANQVLGLYQSFIPHFEGRYLTSNVNITVFDSDGKAVSVPVGSRYAKFTTAMGRRVTSLGVLFNFTGNTHNTTVQPVAKMIEESWVDADVLAHQYLSRSHSSSLQKRLRRSPMSSSSWVSNDSSKCFKKEKSHWKDSRPFAGPVVFNAILAMHLQPFRSGQDTHTRDCQQYDGRSMAMKSGRYMETIGWMSANLNTGKGNANDTEFSRRYLDQNRVTYQCHTRTFNSTFDTRYGRSITEGLRDLAEQYNLSYHDPYPSDGSLLSLFIDGAIPTALKINNSRVEIPSLFISNSGDLCFDIFKGPFTKNDQLTAVPYPDQFLYIPGVTFQVANQVLPALNKPSSTSLKQERAELEGKLWELGYVDDRFQT</sequence>
<name>A0A0C9Z907_9AGAM</name>
<reference evidence="4" key="2">
    <citation type="submission" date="2015-01" db="EMBL/GenBank/DDBJ databases">
        <title>Evolutionary Origins and Diversification of the Mycorrhizal Mutualists.</title>
        <authorList>
            <consortium name="DOE Joint Genome Institute"/>
            <consortium name="Mycorrhizal Genomics Consortium"/>
            <person name="Kohler A."/>
            <person name="Kuo A."/>
            <person name="Nagy L.G."/>
            <person name="Floudas D."/>
            <person name="Copeland A."/>
            <person name="Barry K.W."/>
            <person name="Cichocki N."/>
            <person name="Veneault-Fourrey C."/>
            <person name="LaButti K."/>
            <person name="Lindquist E.A."/>
            <person name="Lipzen A."/>
            <person name="Lundell T."/>
            <person name="Morin E."/>
            <person name="Murat C."/>
            <person name="Riley R."/>
            <person name="Ohm R."/>
            <person name="Sun H."/>
            <person name="Tunlid A."/>
            <person name="Henrissat B."/>
            <person name="Grigoriev I.V."/>
            <person name="Hibbett D.S."/>
            <person name="Martin F."/>
        </authorList>
    </citation>
    <scope>NUCLEOTIDE SEQUENCE [LARGE SCALE GENOMIC DNA]</scope>
    <source>
        <strain evidence="4">441</strain>
    </source>
</reference>
<dbReference type="InterPro" id="IPR036907">
    <property type="entry name" value="5'-Nucleotdase_C_sf"/>
</dbReference>
<dbReference type="AlphaFoldDB" id="A0A0C9Z907"/>
<protein>
    <recommendedName>
        <fullName evidence="5">Calcineurin-like phosphoesterase domain-containing protein</fullName>
    </recommendedName>
</protein>
<gene>
    <name evidence="3" type="ORF">PISMIDRAFT_9329</name>
</gene>
<evidence type="ECO:0000313" key="4">
    <source>
        <dbReference type="Proteomes" id="UP000054018"/>
    </source>
</evidence>
<dbReference type="GO" id="GO:0009166">
    <property type="term" value="P:nucleotide catabolic process"/>
    <property type="evidence" value="ECO:0007669"/>
    <property type="project" value="InterPro"/>
</dbReference>
<dbReference type="STRING" id="765257.A0A0C9Z907"/>
<dbReference type="GO" id="GO:0005829">
    <property type="term" value="C:cytosol"/>
    <property type="evidence" value="ECO:0007669"/>
    <property type="project" value="TreeGrafter"/>
</dbReference>
<dbReference type="EMBL" id="KN833705">
    <property type="protein sequence ID" value="KIK25806.1"/>
    <property type="molecule type" value="Genomic_DNA"/>
</dbReference>
<dbReference type="Gene3D" id="3.90.780.10">
    <property type="entry name" value="5'-Nucleotidase, C-terminal domain"/>
    <property type="match status" value="2"/>
</dbReference>
<evidence type="ECO:0000313" key="3">
    <source>
        <dbReference type="EMBL" id="KIK25806.1"/>
    </source>
</evidence>
<dbReference type="InterPro" id="IPR029052">
    <property type="entry name" value="Metallo-depent_PP-like"/>
</dbReference>
<evidence type="ECO:0000259" key="1">
    <source>
        <dbReference type="Pfam" id="PF00149"/>
    </source>
</evidence>
<evidence type="ECO:0008006" key="5">
    <source>
        <dbReference type="Google" id="ProtNLM"/>
    </source>
</evidence>
<dbReference type="SUPFAM" id="SSF56300">
    <property type="entry name" value="Metallo-dependent phosphatases"/>
    <property type="match status" value="2"/>
</dbReference>
<dbReference type="InterPro" id="IPR006179">
    <property type="entry name" value="5_nucleotidase/apyrase"/>
</dbReference>
<evidence type="ECO:0000259" key="2">
    <source>
        <dbReference type="Pfam" id="PF21953"/>
    </source>
</evidence>
<dbReference type="SUPFAM" id="SSF55816">
    <property type="entry name" value="5'-nucleotidase (syn. UDP-sugar hydrolase), C-terminal domain"/>
    <property type="match status" value="2"/>
</dbReference>
<dbReference type="InterPro" id="IPR053828">
    <property type="entry name" value="Nucleosidase_C"/>
</dbReference>
<feature type="domain" description="Calcineurin-like phosphoesterase" evidence="1">
    <location>
        <begin position="29"/>
        <end position="264"/>
    </location>
</feature>
<dbReference type="Gene3D" id="3.60.21.10">
    <property type="match status" value="3"/>
</dbReference>
<accession>A0A0C9Z907</accession>
<organism evidence="3 4">
    <name type="scientific">Pisolithus microcarpus 441</name>
    <dbReference type="NCBI Taxonomy" id="765257"/>
    <lineage>
        <taxon>Eukaryota</taxon>
        <taxon>Fungi</taxon>
        <taxon>Dikarya</taxon>
        <taxon>Basidiomycota</taxon>
        <taxon>Agaricomycotina</taxon>
        <taxon>Agaricomycetes</taxon>
        <taxon>Agaricomycetidae</taxon>
        <taxon>Boletales</taxon>
        <taxon>Sclerodermatineae</taxon>
        <taxon>Pisolithaceae</taxon>
        <taxon>Pisolithus</taxon>
    </lineage>
</organism>
<dbReference type="GO" id="GO:0016787">
    <property type="term" value="F:hydrolase activity"/>
    <property type="evidence" value="ECO:0007669"/>
    <property type="project" value="InterPro"/>
</dbReference>
<keyword evidence="4" id="KW-1185">Reference proteome</keyword>
<dbReference type="PANTHER" id="PTHR11575:SF22">
    <property type="entry name" value="ADL392WP"/>
    <property type="match status" value="1"/>
</dbReference>
<feature type="domain" description="Putative 5'-nucleotidase C-terminal" evidence="2">
    <location>
        <begin position="359"/>
        <end position="556"/>
    </location>
</feature>
<reference evidence="3 4" key="1">
    <citation type="submission" date="2014-04" db="EMBL/GenBank/DDBJ databases">
        <authorList>
            <consortium name="DOE Joint Genome Institute"/>
            <person name="Kuo A."/>
            <person name="Kohler A."/>
            <person name="Costa M.D."/>
            <person name="Nagy L.G."/>
            <person name="Floudas D."/>
            <person name="Copeland A."/>
            <person name="Barry K.W."/>
            <person name="Cichocki N."/>
            <person name="Veneault-Fourrey C."/>
            <person name="LaButti K."/>
            <person name="Lindquist E.A."/>
            <person name="Lipzen A."/>
            <person name="Lundell T."/>
            <person name="Morin E."/>
            <person name="Murat C."/>
            <person name="Sun H."/>
            <person name="Tunlid A."/>
            <person name="Henrissat B."/>
            <person name="Grigoriev I.V."/>
            <person name="Hibbett D.S."/>
            <person name="Martin F."/>
            <person name="Nordberg H.P."/>
            <person name="Cantor M.N."/>
            <person name="Hua S.X."/>
        </authorList>
    </citation>
    <scope>NUCLEOTIDE SEQUENCE [LARGE SCALE GENOMIC DNA]</scope>
    <source>
        <strain evidence="3 4">441</strain>
    </source>
</reference>
<dbReference type="OrthoDB" id="7722975at2759"/>
<dbReference type="InterPro" id="IPR004843">
    <property type="entry name" value="Calcineurin-like_PHP"/>
</dbReference>
<dbReference type="HOGENOM" id="CLU_310584_0_0_1"/>
<feature type="domain" description="Putative 5'-nucleotidase C-terminal" evidence="2">
    <location>
        <begin position="832"/>
        <end position="925"/>
    </location>
</feature>
<dbReference type="PANTHER" id="PTHR11575">
    <property type="entry name" value="5'-NUCLEOTIDASE-RELATED"/>
    <property type="match status" value="1"/>
</dbReference>